<organism evidence="1">
    <name type="scientific">Oryza brachyantha</name>
    <name type="common">malo sina</name>
    <dbReference type="NCBI Taxonomy" id="4533"/>
    <lineage>
        <taxon>Eukaryota</taxon>
        <taxon>Viridiplantae</taxon>
        <taxon>Streptophyta</taxon>
        <taxon>Embryophyta</taxon>
        <taxon>Tracheophyta</taxon>
        <taxon>Spermatophyta</taxon>
        <taxon>Magnoliopsida</taxon>
        <taxon>Liliopsida</taxon>
        <taxon>Poales</taxon>
        <taxon>Poaceae</taxon>
        <taxon>BOP clade</taxon>
        <taxon>Oryzoideae</taxon>
        <taxon>Oryzeae</taxon>
        <taxon>Oryzinae</taxon>
        <taxon>Oryza</taxon>
    </lineage>
</organism>
<sequence length="83" mass="9662">MITMRSSDLSNQYMAIGRINVCSIHHHHQLCCCTNPCSRDVVYRRGLRTEKSRFTDQQLRSEFAVRAFRSIMDRSSLKRAING</sequence>
<dbReference type="EnsemblPlants" id="OB09G20870.1">
    <property type="protein sequence ID" value="OB09G20870.1"/>
    <property type="gene ID" value="OB09G20870"/>
</dbReference>
<dbReference type="Proteomes" id="UP000006038">
    <property type="component" value="Chromosome 9"/>
</dbReference>
<proteinExistence type="predicted"/>
<name>J3MYK8_ORYBR</name>
<keyword evidence="2" id="KW-1185">Reference proteome</keyword>
<dbReference type="Gramene" id="OB09G20870.1">
    <property type="protein sequence ID" value="OB09G20870.1"/>
    <property type="gene ID" value="OB09G20870"/>
</dbReference>
<reference evidence="1" key="2">
    <citation type="submission" date="2013-04" db="UniProtKB">
        <authorList>
            <consortium name="EnsemblPlants"/>
        </authorList>
    </citation>
    <scope>IDENTIFICATION</scope>
</reference>
<evidence type="ECO:0000313" key="1">
    <source>
        <dbReference type="EnsemblPlants" id="OB09G20870.1"/>
    </source>
</evidence>
<reference evidence="1" key="1">
    <citation type="journal article" date="2013" name="Nat. Commun.">
        <title>Whole-genome sequencing of Oryza brachyantha reveals mechanisms underlying Oryza genome evolution.</title>
        <authorList>
            <person name="Chen J."/>
            <person name="Huang Q."/>
            <person name="Gao D."/>
            <person name="Wang J."/>
            <person name="Lang Y."/>
            <person name="Liu T."/>
            <person name="Li B."/>
            <person name="Bai Z."/>
            <person name="Luis Goicoechea J."/>
            <person name="Liang C."/>
            <person name="Chen C."/>
            <person name="Zhang W."/>
            <person name="Sun S."/>
            <person name="Liao Y."/>
            <person name="Zhang X."/>
            <person name="Yang L."/>
            <person name="Song C."/>
            <person name="Wang M."/>
            <person name="Shi J."/>
            <person name="Liu G."/>
            <person name="Liu J."/>
            <person name="Zhou H."/>
            <person name="Zhou W."/>
            <person name="Yu Q."/>
            <person name="An N."/>
            <person name="Chen Y."/>
            <person name="Cai Q."/>
            <person name="Wang B."/>
            <person name="Liu B."/>
            <person name="Min J."/>
            <person name="Huang Y."/>
            <person name="Wu H."/>
            <person name="Li Z."/>
            <person name="Zhang Y."/>
            <person name="Yin Y."/>
            <person name="Song W."/>
            <person name="Jiang J."/>
            <person name="Jackson S.A."/>
            <person name="Wing R.A."/>
            <person name="Wang J."/>
            <person name="Chen M."/>
        </authorList>
    </citation>
    <scope>NUCLEOTIDE SEQUENCE [LARGE SCALE GENOMIC DNA]</scope>
    <source>
        <strain evidence="1">cv. IRGC 101232</strain>
    </source>
</reference>
<protein>
    <submittedName>
        <fullName evidence="1">Uncharacterized protein</fullName>
    </submittedName>
</protein>
<accession>J3MYK8</accession>
<evidence type="ECO:0000313" key="2">
    <source>
        <dbReference type="Proteomes" id="UP000006038"/>
    </source>
</evidence>
<dbReference type="AlphaFoldDB" id="J3MYK8"/>
<dbReference type="HOGENOM" id="CLU_2549711_0_0_1"/>